<name>A0ABU3GNQ1_9SPHI</name>
<keyword evidence="4" id="KW-0808">Transferase</keyword>
<dbReference type="SMART" id="SM00091">
    <property type="entry name" value="PAS"/>
    <property type="match status" value="3"/>
</dbReference>
<evidence type="ECO:0000259" key="6">
    <source>
        <dbReference type="PROSITE" id="PS50109"/>
    </source>
</evidence>
<feature type="domain" description="Histidine kinase" evidence="6">
    <location>
        <begin position="378"/>
        <end position="590"/>
    </location>
</feature>
<comment type="caution">
    <text evidence="9">The sequence shown here is derived from an EMBL/GenBank/DDBJ whole genome shotgun (WGS) entry which is preliminary data.</text>
</comment>
<dbReference type="Pfam" id="PF13426">
    <property type="entry name" value="PAS_9"/>
    <property type="match status" value="3"/>
</dbReference>
<comment type="catalytic activity">
    <reaction evidence="1">
        <text>ATP + protein L-histidine = ADP + protein N-phospho-L-histidine.</text>
        <dbReference type="EC" id="2.7.13.3"/>
    </reaction>
</comment>
<evidence type="ECO:0000256" key="5">
    <source>
        <dbReference type="ARBA" id="ARBA00022777"/>
    </source>
</evidence>
<dbReference type="PANTHER" id="PTHR43304:SF1">
    <property type="entry name" value="PAC DOMAIN-CONTAINING PROTEIN"/>
    <property type="match status" value="1"/>
</dbReference>
<gene>
    <name evidence="9" type="ORF">QE417_000489</name>
</gene>
<dbReference type="InterPro" id="IPR003661">
    <property type="entry name" value="HisK_dim/P_dom"/>
</dbReference>
<keyword evidence="3" id="KW-0597">Phosphoprotein</keyword>
<dbReference type="InterPro" id="IPR003594">
    <property type="entry name" value="HATPase_dom"/>
</dbReference>
<dbReference type="Gene3D" id="3.30.450.20">
    <property type="entry name" value="PAS domain"/>
    <property type="match status" value="3"/>
</dbReference>
<evidence type="ECO:0000313" key="9">
    <source>
        <dbReference type="EMBL" id="MDT3401417.1"/>
    </source>
</evidence>
<evidence type="ECO:0000256" key="4">
    <source>
        <dbReference type="ARBA" id="ARBA00022679"/>
    </source>
</evidence>
<dbReference type="InterPro" id="IPR004358">
    <property type="entry name" value="Sig_transdc_His_kin-like_C"/>
</dbReference>
<evidence type="ECO:0000256" key="1">
    <source>
        <dbReference type="ARBA" id="ARBA00000085"/>
    </source>
</evidence>
<evidence type="ECO:0000259" key="8">
    <source>
        <dbReference type="PROSITE" id="PS50113"/>
    </source>
</evidence>
<dbReference type="PROSITE" id="PS50112">
    <property type="entry name" value="PAS"/>
    <property type="match status" value="1"/>
</dbReference>
<evidence type="ECO:0000259" key="7">
    <source>
        <dbReference type="PROSITE" id="PS50112"/>
    </source>
</evidence>
<dbReference type="Gene3D" id="1.10.287.130">
    <property type="match status" value="1"/>
</dbReference>
<dbReference type="InterPro" id="IPR000014">
    <property type="entry name" value="PAS"/>
</dbReference>
<dbReference type="InterPro" id="IPR001610">
    <property type="entry name" value="PAC"/>
</dbReference>
<dbReference type="InterPro" id="IPR000700">
    <property type="entry name" value="PAS-assoc_C"/>
</dbReference>
<dbReference type="NCBIfam" id="TIGR00229">
    <property type="entry name" value="sensory_box"/>
    <property type="match status" value="2"/>
</dbReference>
<protein>
    <recommendedName>
        <fullName evidence="2">histidine kinase</fullName>
        <ecNumber evidence="2">2.7.13.3</ecNumber>
    </recommendedName>
</protein>
<dbReference type="InterPro" id="IPR036097">
    <property type="entry name" value="HisK_dim/P_sf"/>
</dbReference>
<dbReference type="SUPFAM" id="SSF55785">
    <property type="entry name" value="PYP-like sensor domain (PAS domain)"/>
    <property type="match status" value="3"/>
</dbReference>
<proteinExistence type="predicted"/>
<dbReference type="CDD" id="cd00075">
    <property type="entry name" value="HATPase"/>
    <property type="match status" value="1"/>
</dbReference>
<dbReference type="SUPFAM" id="SSF47384">
    <property type="entry name" value="Homodimeric domain of signal transducing histidine kinase"/>
    <property type="match status" value="1"/>
</dbReference>
<dbReference type="PRINTS" id="PR00344">
    <property type="entry name" value="BCTRLSENSOR"/>
</dbReference>
<dbReference type="SUPFAM" id="SSF55874">
    <property type="entry name" value="ATPase domain of HSP90 chaperone/DNA topoisomerase II/histidine kinase"/>
    <property type="match status" value="1"/>
</dbReference>
<dbReference type="InterPro" id="IPR035965">
    <property type="entry name" value="PAS-like_dom_sf"/>
</dbReference>
<feature type="domain" description="PAC" evidence="8">
    <location>
        <begin position="308"/>
        <end position="360"/>
    </location>
</feature>
<dbReference type="Gene3D" id="3.30.565.10">
    <property type="entry name" value="Histidine kinase-like ATPase, C-terminal domain"/>
    <property type="match status" value="1"/>
</dbReference>
<dbReference type="EC" id="2.7.13.3" evidence="2"/>
<keyword evidence="5" id="KW-0418">Kinase</keyword>
<dbReference type="PROSITE" id="PS50109">
    <property type="entry name" value="HIS_KIN"/>
    <property type="match status" value="1"/>
</dbReference>
<dbReference type="InterPro" id="IPR052162">
    <property type="entry name" value="Sensor_kinase/Photoreceptor"/>
</dbReference>
<feature type="domain" description="PAS" evidence="7">
    <location>
        <begin position="234"/>
        <end position="305"/>
    </location>
</feature>
<organism evidence="9 10">
    <name type="scientific">Mucilaginibacter terrae</name>
    <dbReference type="NCBI Taxonomy" id="1955052"/>
    <lineage>
        <taxon>Bacteria</taxon>
        <taxon>Pseudomonadati</taxon>
        <taxon>Bacteroidota</taxon>
        <taxon>Sphingobacteriia</taxon>
        <taxon>Sphingobacteriales</taxon>
        <taxon>Sphingobacteriaceae</taxon>
        <taxon>Mucilaginibacter</taxon>
    </lineage>
</organism>
<evidence type="ECO:0000256" key="2">
    <source>
        <dbReference type="ARBA" id="ARBA00012438"/>
    </source>
</evidence>
<accession>A0ABU3GNQ1</accession>
<dbReference type="CDD" id="cd00082">
    <property type="entry name" value="HisKA"/>
    <property type="match status" value="1"/>
</dbReference>
<dbReference type="Proteomes" id="UP001258315">
    <property type="component" value="Unassembled WGS sequence"/>
</dbReference>
<evidence type="ECO:0000313" key="10">
    <source>
        <dbReference type="Proteomes" id="UP001258315"/>
    </source>
</evidence>
<dbReference type="PROSITE" id="PS50113">
    <property type="entry name" value="PAC"/>
    <property type="match status" value="1"/>
</dbReference>
<dbReference type="EMBL" id="JAVLVU010000001">
    <property type="protein sequence ID" value="MDT3401417.1"/>
    <property type="molecule type" value="Genomic_DNA"/>
</dbReference>
<dbReference type="Pfam" id="PF02518">
    <property type="entry name" value="HATPase_c"/>
    <property type="match status" value="1"/>
</dbReference>
<sequence>MNFNILLDAKGHFVFASKHFENWTGLSFNEFKGRHIKNYIRSAHLRELELFIERCNTEEDSFELHRAVFTAPDGSLKWTDITFTFINGADAQLQLMVSIHVIDERSRAEIDLTLHAHAAFFARHPYGIIHLDRQGRVANVNQQLHTDSGYDLFHLQQVQLLDLVIKKHRFEVLKRFTEATKNAQSSTFDIQVLTARKQPLHINLTIVPVVHKGITLELYLEIKNITQHIALQQDLKKLSLVADKATNGVAVLDRQFKIELINDGFTHMSGYTQADAIGKSLLSLLSMESDDSPEAQQLQQDLCKGTAQEQEIMCYKKDGTIYWNLVKQTPVMNEQGEMEMCITVHTDITEKKKTEMELRLLADDLYRQNKELHQFAYIVSHNLRSPVANIVGLANLLELFKDDADTQNQTLQELTKSVNNLDTVIKDLSYILTVNNASKELLKEPVIIQDLLQQVLVDLQPQILMTDAEITIPSKPLVMRTNRAYIYSIFFNLISNAIKYKSHIKPYIKIDFYMTEAHHVIYVADNGKGIDLEKHSHDLFKPYKRFDFKVEGKGLGLFLVKSHVEALGGSLTVKSELSKGSTFYIKLPFA</sequence>
<keyword evidence="10" id="KW-1185">Reference proteome</keyword>
<dbReference type="SMART" id="SM00387">
    <property type="entry name" value="HATPase_c"/>
    <property type="match status" value="1"/>
</dbReference>
<dbReference type="Pfam" id="PF00512">
    <property type="entry name" value="HisKA"/>
    <property type="match status" value="1"/>
</dbReference>
<dbReference type="SMART" id="SM00388">
    <property type="entry name" value="HisKA"/>
    <property type="match status" value="1"/>
</dbReference>
<dbReference type="InterPro" id="IPR036890">
    <property type="entry name" value="HATPase_C_sf"/>
</dbReference>
<dbReference type="SMART" id="SM00086">
    <property type="entry name" value="PAC"/>
    <property type="match status" value="3"/>
</dbReference>
<evidence type="ECO:0000256" key="3">
    <source>
        <dbReference type="ARBA" id="ARBA00022553"/>
    </source>
</evidence>
<dbReference type="RefSeq" id="WP_311947287.1">
    <property type="nucleotide sequence ID" value="NZ_JAVLVU010000001.1"/>
</dbReference>
<dbReference type="PANTHER" id="PTHR43304">
    <property type="entry name" value="PHYTOCHROME-LIKE PROTEIN CPH1"/>
    <property type="match status" value="1"/>
</dbReference>
<reference evidence="10" key="1">
    <citation type="submission" date="2023-07" db="EMBL/GenBank/DDBJ databases">
        <title>Functional and genomic diversity of the sorghum phyllosphere microbiome.</title>
        <authorList>
            <person name="Shade A."/>
        </authorList>
    </citation>
    <scope>NUCLEOTIDE SEQUENCE [LARGE SCALE GENOMIC DNA]</scope>
    <source>
        <strain evidence="10">SORGH_AS_0422</strain>
    </source>
</reference>
<dbReference type="InterPro" id="IPR005467">
    <property type="entry name" value="His_kinase_dom"/>
</dbReference>
<dbReference type="CDD" id="cd00130">
    <property type="entry name" value="PAS"/>
    <property type="match status" value="3"/>
</dbReference>